<dbReference type="Pfam" id="PF00709">
    <property type="entry name" value="Adenylsucc_synt"/>
    <property type="match status" value="1"/>
</dbReference>
<dbReference type="HAMAP" id="MF_00011">
    <property type="entry name" value="Adenylosucc_synth"/>
    <property type="match status" value="1"/>
</dbReference>
<dbReference type="CDD" id="cd03108">
    <property type="entry name" value="AdSS"/>
    <property type="match status" value="1"/>
</dbReference>
<dbReference type="Gene3D" id="3.90.170.10">
    <property type="entry name" value="Adenylosuccinate Synthetase, subunit A, domain 3"/>
    <property type="match status" value="1"/>
</dbReference>
<feature type="binding site" evidence="10">
    <location>
        <position position="153"/>
    </location>
    <ligand>
        <name>IMP</name>
        <dbReference type="ChEBI" id="CHEBI:58053"/>
        <note>ligand shared between dimeric partners</note>
    </ligand>
</feature>
<feature type="binding site" evidence="10">
    <location>
        <position position="139"/>
    </location>
    <ligand>
        <name>IMP</name>
        <dbReference type="ChEBI" id="CHEBI:58053"/>
    </ligand>
</feature>
<dbReference type="UniPathway" id="UPA00075">
    <property type="reaction ID" value="UER00335"/>
</dbReference>
<dbReference type="GO" id="GO:0044208">
    <property type="term" value="P:'de novo' AMP biosynthetic process"/>
    <property type="evidence" value="ECO:0007669"/>
    <property type="project" value="UniProtKB-UniRule"/>
</dbReference>
<comment type="similarity">
    <text evidence="10 11">Belongs to the adenylosuccinate synthetase family.</text>
</comment>
<dbReference type="Gene3D" id="3.40.440.10">
    <property type="entry name" value="Adenylosuccinate Synthetase, subunit A, domain 1"/>
    <property type="match status" value="1"/>
</dbReference>
<feature type="binding site" evidence="10">
    <location>
        <position position="21"/>
    </location>
    <ligand>
        <name>Mg(2+)</name>
        <dbReference type="ChEBI" id="CHEBI:18420"/>
    </ligand>
</feature>
<comment type="function">
    <text evidence="9">Plays an important role in the salvage pathway for purine nucleotide biosynthesis. Catalyzes the first committed step in the biosynthesis of AMP from IMP.</text>
</comment>
<organism evidence="12 13">
    <name type="scientific">Babesia bigemina</name>
    <dbReference type="NCBI Taxonomy" id="5866"/>
    <lineage>
        <taxon>Eukaryota</taxon>
        <taxon>Sar</taxon>
        <taxon>Alveolata</taxon>
        <taxon>Apicomplexa</taxon>
        <taxon>Aconoidasida</taxon>
        <taxon>Piroplasmida</taxon>
        <taxon>Babesiidae</taxon>
        <taxon>Babesia</taxon>
    </lineage>
</organism>
<feature type="binding site" evidence="10">
    <location>
        <position position="48"/>
    </location>
    <ligand>
        <name>Mg(2+)</name>
        <dbReference type="ChEBI" id="CHEBI:18420"/>
    </ligand>
</feature>
<dbReference type="NCBIfam" id="NF002223">
    <property type="entry name" value="PRK01117.1"/>
    <property type="match status" value="1"/>
</dbReference>
<dbReference type="GO" id="GO:0005525">
    <property type="term" value="F:GTP binding"/>
    <property type="evidence" value="ECO:0007669"/>
    <property type="project" value="UniProtKB-UniRule"/>
</dbReference>
<evidence type="ECO:0000256" key="8">
    <source>
        <dbReference type="ARBA" id="ARBA00023134"/>
    </source>
</evidence>
<evidence type="ECO:0000256" key="5">
    <source>
        <dbReference type="ARBA" id="ARBA00022741"/>
    </source>
</evidence>
<feature type="binding site" evidence="10">
    <location>
        <begin position="422"/>
        <end position="424"/>
    </location>
    <ligand>
        <name>GTP</name>
        <dbReference type="ChEBI" id="CHEBI:37565"/>
    </ligand>
</feature>
<keyword evidence="4 10" id="KW-0479">Metal-binding</keyword>
<dbReference type="KEGG" id="bbig:BBBOND_0105340"/>
<evidence type="ECO:0000256" key="3">
    <source>
        <dbReference type="ARBA" id="ARBA00022598"/>
    </source>
</evidence>
<feature type="binding site" evidence="10">
    <location>
        <begin position="21"/>
        <end position="24"/>
    </location>
    <ligand>
        <name>IMP</name>
        <dbReference type="ChEBI" id="CHEBI:58053"/>
    </ligand>
</feature>
<feature type="binding site" evidence="10">
    <location>
        <position position="308"/>
    </location>
    <ligand>
        <name>IMP</name>
        <dbReference type="ChEBI" id="CHEBI:58053"/>
    </ligand>
</feature>
<evidence type="ECO:0000256" key="9">
    <source>
        <dbReference type="ARBA" id="ARBA00025008"/>
    </source>
</evidence>
<dbReference type="Gene3D" id="1.10.300.10">
    <property type="entry name" value="Adenylosuccinate Synthetase, subunit A, domain 2"/>
    <property type="match status" value="1"/>
</dbReference>
<keyword evidence="2 10" id="KW-0963">Cytoplasm</keyword>
<comment type="pathway">
    <text evidence="10 11">Purine metabolism; AMP biosynthesis via de novo pathway; AMP from IMP: step 1/2.</text>
</comment>
<dbReference type="GO" id="GO:0000287">
    <property type="term" value="F:magnesium ion binding"/>
    <property type="evidence" value="ECO:0007669"/>
    <property type="project" value="UniProtKB-UniRule"/>
</dbReference>
<feature type="active site" description="Proton donor" evidence="10">
    <location>
        <position position="49"/>
    </location>
</feature>
<dbReference type="EC" id="6.3.4.4" evidence="10 11"/>
<dbReference type="InterPro" id="IPR042109">
    <property type="entry name" value="Adenylosuccinate_synth_dom1"/>
</dbReference>
<dbReference type="RefSeq" id="XP_012766411.1">
    <property type="nucleotide sequence ID" value="XM_012910957.1"/>
</dbReference>
<comment type="cofactor">
    <cofactor evidence="10">
        <name>Mg(2+)</name>
        <dbReference type="ChEBI" id="CHEBI:18420"/>
    </cofactor>
    <text evidence="10">Binds 1 Mg(2+) ion per subunit.</text>
</comment>
<dbReference type="Proteomes" id="UP000033188">
    <property type="component" value="Chromosome 1"/>
</dbReference>
<feature type="binding site" evidence="10">
    <location>
        <begin position="336"/>
        <end position="338"/>
    </location>
    <ligand>
        <name>GTP</name>
        <dbReference type="ChEBI" id="CHEBI:37565"/>
    </ligand>
</feature>
<dbReference type="AlphaFoldDB" id="A0A061D920"/>
<evidence type="ECO:0000256" key="4">
    <source>
        <dbReference type="ARBA" id="ARBA00022723"/>
    </source>
</evidence>
<keyword evidence="13" id="KW-1185">Reference proteome</keyword>
<feature type="binding site" evidence="10">
    <location>
        <begin position="304"/>
        <end position="310"/>
    </location>
    <ligand>
        <name>substrate</name>
    </ligand>
</feature>
<accession>A0A061D920</accession>
<dbReference type="PANTHER" id="PTHR11846:SF0">
    <property type="entry name" value="ADENYLOSUCCINATE SYNTHETASE"/>
    <property type="match status" value="1"/>
</dbReference>
<reference evidence="13" key="1">
    <citation type="journal article" date="2014" name="Nucleic Acids Res.">
        <title>The evolutionary dynamics of variant antigen genes in Babesia reveal a history of genomic innovation underlying host-parasite interaction.</title>
        <authorList>
            <person name="Jackson A.P."/>
            <person name="Otto T.D."/>
            <person name="Darby A."/>
            <person name="Ramaprasad A."/>
            <person name="Xia D."/>
            <person name="Echaide I.E."/>
            <person name="Farber M."/>
            <person name="Gahlot S."/>
            <person name="Gamble J."/>
            <person name="Gupta D."/>
            <person name="Gupta Y."/>
            <person name="Jackson L."/>
            <person name="Malandrin L."/>
            <person name="Malas T.B."/>
            <person name="Moussa E."/>
            <person name="Nair M."/>
            <person name="Reid A.J."/>
            <person name="Sanders M."/>
            <person name="Sharma J."/>
            <person name="Tracey A."/>
            <person name="Quail M.A."/>
            <person name="Weir W."/>
            <person name="Wastling J.M."/>
            <person name="Hall N."/>
            <person name="Willadsen P."/>
            <person name="Lingelbach K."/>
            <person name="Shiels B."/>
            <person name="Tait A."/>
            <person name="Berriman M."/>
            <person name="Allred D.R."/>
            <person name="Pain A."/>
        </authorList>
    </citation>
    <scope>NUCLEOTIDE SEQUENCE [LARGE SCALE GENOMIC DNA]</scope>
    <source>
        <strain evidence="13">Bond</strain>
    </source>
</reference>
<comment type="function">
    <text evidence="10">Plays an important role in the salvage pathway for purine nucleotide biosynthesis. Catalyzes the first commited step in the biosynthesis of AMP from IMP.</text>
</comment>
<sequence length="434" mass="48560">MVTRTPFDPAVFLVAGMQWGDEGKGKAVAAFAKDVDIIAKYNGGHNAGHEIVLNGKQYKLHLLPSGSVYPYTTNVLGHGMVIHLSSLLKEIEMLRGNGIEVMDRLLISDRAHLLLDAHIEIDRNMEKARKAAGGEIGTTLRGIGPCHATRSSRTGVLMGSLLHWDFFKKSVMDIYKIHTDPETSEKMATEEIERHATLYKIFSRCICDTGYFISEAIRAGKRVLLEGANGSLLDINMGTYPFVTSSITLACGSYVGLGVPLSSPMFRIGILKCYQTRVGMGPFPTEFFDENYEHIQKDGTEIGVSTCRVRRCGWLDLVAARYIQRLNCFHAVYLTKLDVLTGLKEIKVCVDYRNKRTNDLLERGRFPATTAMLDEYEPVYKTFPSWESDISNVDTYDKLPENARTYVEFVEEELGAFIQWIGVGQDVKSTIVRS</sequence>
<dbReference type="PROSITE" id="PS01266">
    <property type="entry name" value="ADENYLOSUCCIN_SYN_1"/>
    <property type="match status" value="1"/>
</dbReference>
<name>A0A061D920_BABBI</name>
<keyword evidence="8 10" id="KW-0342">GTP-binding</keyword>
<evidence type="ECO:0000256" key="1">
    <source>
        <dbReference type="ARBA" id="ARBA00011738"/>
    </source>
</evidence>
<dbReference type="STRING" id="5866.A0A061D920"/>
<protein>
    <recommendedName>
        <fullName evidence="10 11">Adenylosuccinate synthetase</fullName>
        <shortName evidence="10">AMPSase</shortName>
        <shortName evidence="10">AdSS</shortName>
        <ecNumber evidence="10 11">6.3.4.4</ecNumber>
    </recommendedName>
    <alternativeName>
        <fullName evidence="10">IMP--aspartate ligase</fullName>
    </alternativeName>
</protein>
<dbReference type="InterPro" id="IPR042111">
    <property type="entry name" value="Adenylosuccinate_synth_dom3"/>
</dbReference>
<feature type="binding site" evidence="10">
    <location>
        <position position="310"/>
    </location>
    <ligand>
        <name>GTP</name>
        <dbReference type="ChEBI" id="CHEBI:37565"/>
    </ligand>
</feature>
<evidence type="ECO:0000256" key="11">
    <source>
        <dbReference type="RuleBase" id="RU000520"/>
    </source>
</evidence>
<feature type="binding site" evidence="10">
    <location>
        <begin position="20"/>
        <end position="26"/>
    </location>
    <ligand>
        <name>GTP</name>
        <dbReference type="ChEBI" id="CHEBI:37565"/>
    </ligand>
</feature>
<comment type="miscellaneous">
    <text evidence="10">Parasitic protozoa lack the de novo purine biosynthesis pathway and rely exclusively on the salvage pathway for their purine nucleotide requirements.</text>
</comment>
<feature type="binding site" evidence="10">
    <location>
        <position position="244"/>
    </location>
    <ligand>
        <name>IMP</name>
        <dbReference type="ChEBI" id="CHEBI:58053"/>
    </ligand>
</feature>
<dbReference type="GO" id="GO:0046040">
    <property type="term" value="P:IMP metabolic process"/>
    <property type="evidence" value="ECO:0007669"/>
    <property type="project" value="TreeGrafter"/>
</dbReference>
<keyword evidence="6 10" id="KW-0658">Purine biosynthesis</keyword>
<feature type="binding site" evidence="10">
    <location>
        <begin position="46"/>
        <end position="49"/>
    </location>
    <ligand>
        <name>IMP</name>
        <dbReference type="ChEBI" id="CHEBI:58053"/>
    </ligand>
</feature>
<dbReference type="PANTHER" id="PTHR11846">
    <property type="entry name" value="ADENYLOSUCCINATE SYNTHETASE"/>
    <property type="match status" value="1"/>
</dbReference>
<keyword evidence="7 10" id="KW-0460">Magnesium</keyword>
<evidence type="ECO:0000256" key="6">
    <source>
        <dbReference type="ARBA" id="ARBA00022755"/>
    </source>
</evidence>
<proteinExistence type="inferred from homology"/>
<feature type="binding site" evidence="10">
    <location>
        <position position="229"/>
    </location>
    <ligand>
        <name>IMP</name>
        <dbReference type="ChEBI" id="CHEBI:58053"/>
    </ligand>
</feature>
<evidence type="ECO:0000256" key="2">
    <source>
        <dbReference type="ARBA" id="ARBA00022490"/>
    </source>
</evidence>
<dbReference type="InterPro" id="IPR027417">
    <property type="entry name" value="P-loop_NTPase"/>
</dbReference>
<keyword evidence="5 10" id="KW-0547">Nucleotide-binding</keyword>
<dbReference type="OMA" id="FHHAKPI"/>
<dbReference type="NCBIfam" id="TIGR00184">
    <property type="entry name" value="purA"/>
    <property type="match status" value="1"/>
</dbReference>
<dbReference type="InterPro" id="IPR001114">
    <property type="entry name" value="Adenylosuccinate_synthetase"/>
</dbReference>
<evidence type="ECO:0000313" key="12">
    <source>
        <dbReference type="EMBL" id="CDR94225.1"/>
    </source>
</evidence>
<dbReference type="InterPro" id="IPR018220">
    <property type="entry name" value="Adenylosuccin_syn_GTP-bd"/>
</dbReference>
<dbReference type="GeneID" id="24562766"/>
<comment type="subcellular location">
    <subcellularLocation>
        <location evidence="10">Cytoplasm</location>
    </subcellularLocation>
</comment>
<dbReference type="InterPro" id="IPR042110">
    <property type="entry name" value="Adenylosuccinate_synth_dom2"/>
</dbReference>
<evidence type="ECO:0000256" key="7">
    <source>
        <dbReference type="ARBA" id="ARBA00022842"/>
    </source>
</evidence>
<dbReference type="GO" id="GO:0004019">
    <property type="term" value="F:adenylosuccinate synthase activity"/>
    <property type="evidence" value="ECO:0007669"/>
    <property type="project" value="UniProtKB-UniRule"/>
</dbReference>
<gene>
    <name evidence="12" type="ORF">BBBOND_0105340</name>
</gene>
<comment type="function">
    <text evidence="11">Plays an important role in the de novo pathway of purine nucleotide biosynthesis.</text>
</comment>
<evidence type="ECO:0000256" key="10">
    <source>
        <dbReference type="HAMAP-Rule" id="MF_03125"/>
    </source>
</evidence>
<keyword evidence="3 10" id="KW-0436">Ligase</keyword>
<dbReference type="SUPFAM" id="SSF52540">
    <property type="entry name" value="P-loop containing nucleoside triphosphate hydrolases"/>
    <property type="match status" value="1"/>
</dbReference>
<evidence type="ECO:0000313" key="13">
    <source>
        <dbReference type="Proteomes" id="UP000033188"/>
    </source>
</evidence>
<comment type="catalytic activity">
    <reaction evidence="10 11">
        <text>IMP + L-aspartate + GTP = N(6)-(1,2-dicarboxyethyl)-AMP + GDP + phosphate + 2 H(+)</text>
        <dbReference type="Rhea" id="RHEA:15753"/>
        <dbReference type="ChEBI" id="CHEBI:15378"/>
        <dbReference type="ChEBI" id="CHEBI:29991"/>
        <dbReference type="ChEBI" id="CHEBI:37565"/>
        <dbReference type="ChEBI" id="CHEBI:43474"/>
        <dbReference type="ChEBI" id="CHEBI:57567"/>
        <dbReference type="ChEBI" id="CHEBI:58053"/>
        <dbReference type="ChEBI" id="CHEBI:58189"/>
        <dbReference type="EC" id="6.3.4.4"/>
    </reaction>
</comment>
<feature type="active site" description="Proton acceptor" evidence="10">
    <location>
        <position position="21"/>
    </location>
</feature>
<dbReference type="FunFam" id="3.90.170.10:FF:000001">
    <property type="entry name" value="Adenylosuccinate synthetase"/>
    <property type="match status" value="1"/>
</dbReference>
<comment type="subunit">
    <text evidence="1 10">Homodimer.</text>
</comment>
<dbReference type="GO" id="GO:0005737">
    <property type="term" value="C:cytoplasm"/>
    <property type="evidence" value="ECO:0007669"/>
    <property type="project" value="UniProtKB-SubCell"/>
</dbReference>
<dbReference type="VEuPathDB" id="PiroplasmaDB:BBBOND_0105340"/>
<dbReference type="EMBL" id="LK391707">
    <property type="protein sequence ID" value="CDR94225.1"/>
    <property type="molecule type" value="Genomic_DNA"/>
</dbReference>
<dbReference type="SMART" id="SM00788">
    <property type="entry name" value="Adenylsucc_synt"/>
    <property type="match status" value="1"/>
</dbReference>
<feature type="binding site" evidence="10">
    <location>
        <begin position="48"/>
        <end position="50"/>
    </location>
    <ligand>
        <name>GTP</name>
        <dbReference type="ChEBI" id="CHEBI:37565"/>
    </ligand>
</feature>
<dbReference type="OrthoDB" id="10265645at2759"/>